<keyword evidence="1" id="KW-0812">Transmembrane</keyword>
<proteinExistence type="predicted"/>
<name>C6BTI3_MARSD</name>
<feature type="transmembrane region" description="Helical" evidence="1">
    <location>
        <begin position="15"/>
        <end position="37"/>
    </location>
</feature>
<keyword evidence="1" id="KW-1133">Transmembrane helix</keyword>
<evidence type="ECO:0000313" key="3">
    <source>
        <dbReference type="Proteomes" id="UP000002601"/>
    </source>
</evidence>
<dbReference type="AlphaFoldDB" id="C6BTI3"/>
<keyword evidence="1" id="KW-0472">Membrane</keyword>
<dbReference type="STRING" id="526222.Desal_3618"/>
<keyword evidence="3" id="KW-1185">Reference proteome</keyword>
<reference evidence="2 3" key="1">
    <citation type="submission" date="2009-06" db="EMBL/GenBank/DDBJ databases">
        <title>Complete sequence of Desulfovibrio salexigens DSM 2638.</title>
        <authorList>
            <consortium name="US DOE Joint Genome Institute"/>
            <person name="Lucas S."/>
            <person name="Copeland A."/>
            <person name="Lapidus A."/>
            <person name="Glavina del Rio T."/>
            <person name="Tice H."/>
            <person name="Bruce D."/>
            <person name="Goodwin L."/>
            <person name="Pitluck S."/>
            <person name="Munk A.C."/>
            <person name="Brettin T."/>
            <person name="Detter J.C."/>
            <person name="Han C."/>
            <person name="Tapia R."/>
            <person name="Larimer F."/>
            <person name="Land M."/>
            <person name="Hauser L."/>
            <person name="Kyrpides N."/>
            <person name="Anderson I."/>
            <person name="Wall J.D."/>
            <person name="Arkin A.P."/>
            <person name="Dehal P."/>
            <person name="Chivian D."/>
            <person name="Giles B."/>
            <person name="Hazen T.C."/>
        </authorList>
    </citation>
    <scope>NUCLEOTIDE SEQUENCE [LARGE SCALE GENOMIC DNA]</scope>
    <source>
        <strain evidence="3">ATCC 14822 / DSM 2638 / NCIMB 8403 / VKM B-1763</strain>
    </source>
</reference>
<accession>C6BTI3</accession>
<sequence>MNFYIFNSNNKSRTLIFFFFICLLICFYFADIAISVYESKRTTSEYYIDVLSSRAEHMRKRFPAPTKVDVIFIGSSRTRYHVDTEFLTKKGVTSYNLSLVSHNPLSYPSMVDSATEMTPKTIALELNVPWLYGNFERRIPTPGALDILAQIKCGLPLATVGHFSLGYLEQLSLISRYAVTLCEKSKAYLNTIIFGYMPKPIKEQKGNSATHAKKVNIVKLSNGDGVLRGSDLDEQDIANIHIKDLSHIRKKNIEFFNYIISMAQKKGIKVFVYLAASIQTPKDFDLKLIQKEIHAPVINLVHAVPATPEYWADEGHLNSRGRKIYSAKLLDKLNTLTNTGSL</sequence>
<dbReference type="EMBL" id="CP001649">
    <property type="protein sequence ID" value="ACS81664.1"/>
    <property type="molecule type" value="Genomic_DNA"/>
</dbReference>
<dbReference type="Proteomes" id="UP000002601">
    <property type="component" value="Chromosome"/>
</dbReference>
<dbReference type="eggNOG" id="ENOG5031802">
    <property type="taxonomic scope" value="Bacteria"/>
</dbReference>
<evidence type="ECO:0000256" key="1">
    <source>
        <dbReference type="SAM" id="Phobius"/>
    </source>
</evidence>
<protein>
    <recommendedName>
        <fullName evidence="4">SGNH/GDSL hydrolase family protein</fullName>
    </recommendedName>
</protein>
<gene>
    <name evidence="2" type="ordered locus">Desal_3618</name>
</gene>
<organism evidence="2 3">
    <name type="scientific">Maridesulfovibrio salexigens (strain ATCC 14822 / DSM 2638 / NCIMB 8403 / VKM B-1763)</name>
    <name type="common">Desulfovibrio salexigens</name>
    <dbReference type="NCBI Taxonomy" id="526222"/>
    <lineage>
        <taxon>Bacteria</taxon>
        <taxon>Pseudomonadati</taxon>
        <taxon>Thermodesulfobacteriota</taxon>
        <taxon>Desulfovibrionia</taxon>
        <taxon>Desulfovibrionales</taxon>
        <taxon>Desulfovibrionaceae</taxon>
        <taxon>Maridesulfovibrio</taxon>
    </lineage>
</organism>
<evidence type="ECO:0000313" key="2">
    <source>
        <dbReference type="EMBL" id="ACS81664.1"/>
    </source>
</evidence>
<dbReference type="HOGENOM" id="CLU_810683_0_0_7"/>
<dbReference type="KEGG" id="dsa:Desal_3618"/>
<evidence type="ECO:0008006" key="4">
    <source>
        <dbReference type="Google" id="ProtNLM"/>
    </source>
</evidence>